<dbReference type="GO" id="GO:0000160">
    <property type="term" value="P:phosphorelay signal transduction system"/>
    <property type="evidence" value="ECO:0007669"/>
    <property type="project" value="InterPro"/>
</dbReference>
<evidence type="ECO:0000259" key="8">
    <source>
        <dbReference type="PROSITE" id="PS50110"/>
    </source>
</evidence>
<gene>
    <name evidence="9" type="ORF">H9L09_00070</name>
</gene>
<dbReference type="SMART" id="SM00448">
    <property type="entry name" value="REC"/>
    <property type="match status" value="1"/>
</dbReference>
<dbReference type="FunFam" id="1.10.10.10:FF:000153">
    <property type="entry name" value="LuxR family transcriptional regulator"/>
    <property type="match status" value="1"/>
</dbReference>
<dbReference type="InterPro" id="IPR039420">
    <property type="entry name" value="WalR-like"/>
</dbReference>
<feature type="domain" description="HTH luxR-type" evidence="7">
    <location>
        <begin position="188"/>
        <end position="253"/>
    </location>
</feature>
<dbReference type="PROSITE" id="PS50110">
    <property type="entry name" value="RESPONSE_REGULATORY"/>
    <property type="match status" value="1"/>
</dbReference>
<dbReference type="SMART" id="SM00421">
    <property type="entry name" value="HTH_LUXR"/>
    <property type="match status" value="1"/>
</dbReference>
<dbReference type="InterPro" id="IPR000792">
    <property type="entry name" value="Tscrpt_reg_LuxR_C"/>
</dbReference>
<sequence>MSSVRRNQRAALGPARFGRSCAPEEVGEEDEPAHGESEGLRVDEIRVFLVDDHRVVRTGLAAYLGVEPGMRVVGQAPDGRAALDEIAVLDRAGELPDVILMDLKMPRMDGIATTAEVKRRWPATEVVAVTSFIEEEQIRAALEAGAAGYLLKDADAPDVAAAIRAAIAGEVHLDPAAARALTASLRAPQQDQAPLTPREREVISAIASGATNRQIARELGVSERTARTHVSNILAKLGLTSRTQAAMWAVREGLVDEPERPAR</sequence>
<evidence type="ECO:0000256" key="1">
    <source>
        <dbReference type="ARBA" id="ARBA00022553"/>
    </source>
</evidence>
<organism evidence="9 10">
    <name type="scientific">Nocardioides mesophilus</name>
    <dbReference type="NCBI Taxonomy" id="433659"/>
    <lineage>
        <taxon>Bacteria</taxon>
        <taxon>Bacillati</taxon>
        <taxon>Actinomycetota</taxon>
        <taxon>Actinomycetes</taxon>
        <taxon>Propionibacteriales</taxon>
        <taxon>Nocardioidaceae</taxon>
        <taxon>Nocardioides</taxon>
    </lineage>
</organism>
<dbReference type="Gene3D" id="3.40.50.2300">
    <property type="match status" value="1"/>
</dbReference>
<keyword evidence="1 5" id="KW-0597">Phosphoprotein</keyword>
<dbReference type="CDD" id="cd06170">
    <property type="entry name" value="LuxR_C_like"/>
    <property type="match status" value="1"/>
</dbReference>
<dbReference type="InterPro" id="IPR001789">
    <property type="entry name" value="Sig_transdc_resp-reg_receiver"/>
</dbReference>
<dbReference type="PANTHER" id="PTHR43214:SF43">
    <property type="entry name" value="TWO-COMPONENT RESPONSE REGULATOR"/>
    <property type="match status" value="1"/>
</dbReference>
<dbReference type="KEGG" id="nmes:H9L09_00070"/>
<evidence type="ECO:0000256" key="6">
    <source>
        <dbReference type="SAM" id="MobiDB-lite"/>
    </source>
</evidence>
<name>A0A7G9RBI2_9ACTN</name>
<dbReference type="PROSITE" id="PS50043">
    <property type="entry name" value="HTH_LUXR_2"/>
    <property type="match status" value="1"/>
</dbReference>
<dbReference type="SUPFAM" id="SSF52172">
    <property type="entry name" value="CheY-like"/>
    <property type="match status" value="1"/>
</dbReference>
<dbReference type="PANTHER" id="PTHR43214">
    <property type="entry name" value="TWO-COMPONENT RESPONSE REGULATOR"/>
    <property type="match status" value="1"/>
</dbReference>
<dbReference type="EMBL" id="CP060713">
    <property type="protein sequence ID" value="QNN52957.1"/>
    <property type="molecule type" value="Genomic_DNA"/>
</dbReference>
<dbReference type="GO" id="GO:0006355">
    <property type="term" value="P:regulation of DNA-templated transcription"/>
    <property type="evidence" value="ECO:0007669"/>
    <property type="project" value="InterPro"/>
</dbReference>
<feature type="region of interest" description="Disordered" evidence="6">
    <location>
        <begin position="1"/>
        <end position="38"/>
    </location>
</feature>
<dbReference type="CDD" id="cd17535">
    <property type="entry name" value="REC_NarL-like"/>
    <property type="match status" value="1"/>
</dbReference>
<dbReference type="InterPro" id="IPR011006">
    <property type="entry name" value="CheY-like_superfamily"/>
</dbReference>
<dbReference type="Pfam" id="PF00072">
    <property type="entry name" value="Response_reg"/>
    <property type="match status" value="1"/>
</dbReference>
<evidence type="ECO:0000256" key="4">
    <source>
        <dbReference type="ARBA" id="ARBA00023163"/>
    </source>
</evidence>
<dbReference type="PRINTS" id="PR00038">
    <property type="entry name" value="HTHLUXR"/>
</dbReference>
<dbReference type="GO" id="GO:0003677">
    <property type="term" value="F:DNA binding"/>
    <property type="evidence" value="ECO:0007669"/>
    <property type="project" value="UniProtKB-KW"/>
</dbReference>
<dbReference type="InterPro" id="IPR016032">
    <property type="entry name" value="Sig_transdc_resp-reg_C-effctor"/>
</dbReference>
<evidence type="ECO:0000313" key="10">
    <source>
        <dbReference type="Proteomes" id="UP000515947"/>
    </source>
</evidence>
<dbReference type="SUPFAM" id="SSF46894">
    <property type="entry name" value="C-terminal effector domain of the bipartite response regulators"/>
    <property type="match status" value="1"/>
</dbReference>
<keyword evidence="10" id="KW-1185">Reference proteome</keyword>
<keyword evidence="4" id="KW-0804">Transcription</keyword>
<feature type="modified residue" description="4-aspartylphosphate" evidence="5">
    <location>
        <position position="102"/>
    </location>
</feature>
<proteinExistence type="predicted"/>
<evidence type="ECO:0000256" key="2">
    <source>
        <dbReference type="ARBA" id="ARBA00023015"/>
    </source>
</evidence>
<evidence type="ECO:0000256" key="5">
    <source>
        <dbReference type="PROSITE-ProRule" id="PRU00169"/>
    </source>
</evidence>
<reference evidence="9 10" key="1">
    <citation type="submission" date="2020-08" db="EMBL/GenBank/DDBJ databases">
        <title>Genome sequence of Nocardioides mesophilus KACC 16243T.</title>
        <authorList>
            <person name="Hyun D.-W."/>
            <person name="Bae J.-W."/>
        </authorList>
    </citation>
    <scope>NUCLEOTIDE SEQUENCE [LARGE SCALE GENOMIC DNA]</scope>
    <source>
        <strain evidence="9 10">KACC 16243</strain>
    </source>
</reference>
<dbReference type="Proteomes" id="UP000515947">
    <property type="component" value="Chromosome"/>
</dbReference>
<dbReference type="Pfam" id="PF00196">
    <property type="entry name" value="GerE"/>
    <property type="match status" value="1"/>
</dbReference>
<evidence type="ECO:0000313" key="9">
    <source>
        <dbReference type="EMBL" id="QNN52957.1"/>
    </source>
</evidence>
<protein>
    <submittedName>
        <fullName evidence="9">Response regulator transcription factor</fullName>
    </submittedName>
</protein>
<feature type="domain" description="Response regulatory" evidence="8">
    <location>
        <begin position="46"/>
        <end position="167"/>
    </location>
</feature>
<evidence type="ECO:0000256" key="3">
    <source>
        <dbReference type="ARBA" id="ARBA00023125"/>
    </source>
</evidence>
<dbReference type="AlphaFoldDB" id="A0A7G9RBI2"/>
<accession>A0A7G9RBI2</accession>
<keyword evidence="2" id="KW-0805">Transcription regulation</keyword>
<keyword evidence="3" id="KW-0238">DNA-binding</keyword>
<evidence type="ECO:0000259" key="7">
    <source>
        <dbReference type="PROSITE" id="PS50043"/>
    </source>
</evidence>
<dbReference type="InterPro" id="IPR058245">
    <property type="entry name" value="NreC/VraR/RcsB-like_REC"/>
</dbReference>